<keyword evidence="2" id="KW-0812">Transmembrane</keyword>
<protein>
    <submittedName>
        <fullName evidence="5">M56 family metallopeptidase</fullName>
    </submittedName>
</protein>
<organism evidence="5 6">
    <name type="scientific">Zunongwangia pacifica</name>
    <dbReference type="NCBI Taxonomy" id="2911062"/>
    <lineage>
        <taxon>Bacteria</taxon>
        <taxon>Pseudomonadati</taxon>
        <taxon>Bacteroidota</taxon>
        <taxon>Flavobacteriia</taxon>
        <taxon>Flavobacteriales</taxon>
        <taxon>Flavobacteriaceae</taxon>
        <taxon>Zunongwangia</taxon>
    </lineage>
</organism>
<dbReference type="InterPro" id="IPR052173">
    <property type="entry name" value="Beta-lactam_resp_regulator"/>
</dbReference>
<feature type="domain" description="Peptidase M56" evidence="4">
    <location>
        <begin position="25"/>
        <end position="264"/>
    </location>
</feature>
<keyword evidence="6" id="KW-1185">Reference proteome</keyword>
<evidence type="ECO:0000313" key="5">
    <source>
        <dbReference type="EMBL" id="MCL6219497.1"/>
    </source>
</evidence>
<dbReference type="PANTHER" id="PTHR34978:SF3">
    <property type="entry name" value="SLR0241 PROTEIN"/>
    <property type="match status" value="1"/>
</dbReference>
<reference evidence="5" key="1">
    <citation type="submission" date="2022-01" db="EMBL/GenBank/DDBJ databases">
        <title>Genome sequencing of Zunongwangia sp. M21534 genome.</title>
        <authorList>
            <person name="Chen Y."/>
            <person name="Dong C."/>
            <person name="Shao Z."/>
        </authorList>
    </citation>
    <scope>NUCLEOTIDE SEQUENCE</scope>
    <source>
        <strain evidence="5">MCCC M21534</strain>
    </source>
</reference>
<feature type="domain" description="TonB C-terminal" evidence="3">
    <location>
        <begin position="420"/>
        <end position="484"/>
    </location>
</feature>
<dbReference type="InterPro" id="IPR037682">
    <property type="entry name" value="TonB_C"/>
</dbReference>
<dbReference type="Gene3D" id="3.30.1150.10">
    <property type="match status" value="1"/>
</dbReference>
<evidence type="ECO:0000313" key="6">
    <source>
        <dbReference type="Proteomes" id="UP001139521"/>
    </source>
</evidence>
<dbReference type="EMBL" id="JAKHSK010000021">
    <property type="protein sequence ID" value="MCL6219497.1"/>
    <property type="molecule type" value="Genomic_DNA"/>
</dbReference>
<dbReference type="PANTHER" id="PTHR34978">
    <property type="entry name" value="POSSIBLE SENSOR-TRANSDUCER PROTEIN BLAR"/>
    <property type="match status" value="1"/>
</dbReference>
<dbReference type="CDD" id="cd07341">
    <property type="entry name" value="M56_BlaR1_MecR1_like"/>
    <property type="match status" value="1"/>
</dbReference>
<feature type="transmembrane region" description="Helical" evidence="2">
    <location>
        <begin position="275"/>
        <end position="292"/>
    </location>
</feature>
<evidence type="ECO:0000256" key="1">
    <source>
        <dbReference type="SAM" id="MobiDB-lite"/>
    </source>
</evidence>
<feature type="compositionally biased region" description="Pro residues" evidence="1">
    <location>
        <begin position="501"/>
        <end position="510"/>
    </location>
</feature>
<accession>A0A9X2CQG6</accession>
<feature type="transmembrane region" description="Helical" evidence="2">
    <location>
        <begin position="6"/>
        <end position="22"/>
    </location>
</feature>
<gene>
    <name evidence="5" type="ORF">L1967_14465</name>
</gene>
<name>A0A9X2CQG6_9FLAO</name>
<feature type="region of interest" description="Disordered" evidence="1">
    <location>
        <begin position="488"/>
        <end position="510"/>
    </location>
</feature>
<evidence type="ECO:0000259" key="4">
    <source>
        <dbReference type="Pfam" id="PF05569"/>
    </source>
</evidence>
<dbReference type="RefSeq" id="WP_249602216.1">
    <property type="nucleotide sequence ID" value="NZ_JAKHSK010000021.1"/>
</dbReference>
<keyword evidence="2" id="KW-0472">Membrane</keyword>
<evidence type="ECO:0000259" key="3">
    <source>
        <dbReference type="Pfam" id="PF03544"/>
    </source>
</evidence>
<sequence>MLQYVLQMIIFQLAFLLVYELFLKKETFFTANRWYLLLTPVLSLVLPFASFTALSEVVPASAITAFSNTIKLPEIFIGANQSQVEQLPTVHIKAEQANTINWWLVIYALGSLTSLLLFLKKWRVIGKLFQFKAEIKKDFRIVEIPNSRMAFTFLKTIFLGSDISAEEREQILVHELIHVSQKHSLDLLFFEVLKVVFWFNPFVYIFQHRIAALHEFIADEAVVKRTSKKYYFNQLLNSAFDTQNLSFTNQFFNQSLIKKRIVMLQKQKSKTIAKFKFLLVVPLLAMMLIYVSCSDEEATITKESPAESFNQIIASIETRDDLSSKEKEALINALNEVEAKMKNGQNIEDILTENEIQNLKGQPANSDMDIPFAVIEQVPVFPGCEDLKSNEARKECMSQKIMEFVGEEFNTDIGKGVLEEGAIGRVIVQFRIDETGNIRDIKARGPVPELEEEAKRVVNSIPQMTPGKQRGKAASVIYSLPIAFQNGGDTSGVAGKSDGSVPPPPAPASK</sequence>
<feature type="transmembrane region" description="Helical" evidence="2">
    <location>
        <begin position="100"/>
        <end position="119"/>
    </location>
</feature>
<dbReference type="GO" id="GO:0055085">
    <property type="term" value="P:transmembrane transport"/>
    <property type="evidence" value="ECO:0007669"/>
    <property type="project" value="InterPro"/>
</dbReference>
<dbReference type="InterPro" id="IPR008756">
    <property type="entry name" value="Peptidase_M56"/>
</dbReference>
<dbReference type="Proteomes" id="UP001139521">
    <property type="component" value="Unassembled WGS sequence"/>
</dbReference>
<dbReference type="Pfam" id="PF05569">
    <property type="entry name" value="Peptidase_M56"/>
    <property type="match status" value="1"/>
</dbReference>
<feature type="transmembrane region" description="Helical" evidence="2">
    <location>
        <begin position="34"/>
        <end position="54"/>
    </location>
</feature>
<proteinExistence type="predicted"/>
<evidence type="ECO:0000256" key="2">
    <source>
        <dbReference type="SAM" id="Phobius"/>
    </source>
</evidence>
<dbReference type="Pfam" id="PF03544">
    <property type="entry name" value="TonB_C"/>
    <property type="match status" value="1"/>
</dbReference>
<keyword evidence="2" id="KW-1133">Transmembrane helix</keyword>
<comment type="caution">
    <text evidence="5">The sequence shown here is derived from an EMBL/GenBank/DDBJ whole genome shotgun (WGS) entry which is preliminary data.</text>
</comment>
<dbReference type="SUPFAM" id="SSF74653">
    <property type="entry name" value="TolA/TonB C-terminal domain"/>
    <property type="match status" value="1"/>
</dbReference>
<dbReference type="AlphaFoldDB" id="A0A9X2CQG6"/>